<feature type="transmembrane region" description="Helical" evidence="5">
    <location>
        <begin position="111"/>
        <end position="129"/>
    </location>
</feature>
<name>A0A1T1H555_9GAMM</name>
<organism evidence="6 7">
    <name type="scientific">Acinetobacter amyesii</name>
    <dbReference type="NCBI Taxonomy" id="2942470"/>
    <lineage>
        <taxon>Bacteria</taxon>
        <taxon>Pseudomonadati</taxon>
        <taxon>Pseudomonadota</taxon>
        <taxon>Gammaproteobacteria</taxon>
        <taxon>Moraxellales</taxon>
        <taxon>Moraxellaceae</taxon>
        <taxon>Acinetobacter</taxon>
    </lineage>
</organism>
<feature type="transmembrane region" description="Helical" evidence="5">
    <location>
        <begin position="6"/>
        <end position="25"/>
    </location>
</feature>
<evidence type="ECO:0000313" key="6">
    <source>
        <dbReference type="EMBL" id="OOV84973.1"/>
    </source>
</evidence>
<dbReference type="InterPro" id="IPR023352">
    <property type="entry name" value="MAPEG-like_dom_sf"/>
</dbReference>
<comment type="subcellular location">
    <subcellularLocation>
        <location evidence="1">Membrane</location>
    </subcellularLocation>
</comment>
<feature type="transmembrane region" description="Helical" evidence="5">
    <location>
        <begin position="83"/>
        <end position="105"/>
    </location>
</feature>
<evidence type="ECO:0000256" key="1">
    <source>
        <dbReference type="ARBA" id="ARBA00004370"/>
    </source>
</evidence>
<keyword evidence="7" id="KW-1185">Reference proteome</keyword>
<keyword evidence="2 5" id="KW-0812">Transmembrane</keyword>
<dbReference type="Pfam" id="PF01124">
    <property type="entry name" value="MAPEG"/>
    <property type="match status" value="1"/>
</dbReference>
<reference evidence="6 7" key="1">
    <citation type="submission" date="2017-02" db="EMBL/GenBank/DDBJ databases">
        <title>Acinetobacter sp. ANC 4945, whole genome shotgun sequencing project.</title>
        <authorList>
            <person name="Radolfova-Krizova L."/>
            <person name="Al Atrouni A."/>
            <person name="Nemec A."/>
        </authorList>
    </citation>
    <scope>NUCLEOTIDE SEQUENCE [LARGE SCALE GENOMIC DNA]</scope>
    <source>
        <strain evidence="6 7">ANC 4945</strain>
    </source>
</reference>
<dbReference type="Proteomes" id="UP000191160">
    <property type="component" value="Unassembled WGS sequence"/>
</dbReference>
<sequence length="132" mass="14806">MHSISGIIYLILAACLLPYVFTFIAKRAAGFKSSDNQNPREVLARSTGLASRAHAVQQNSFESLPLFIAAILMAEYMVIHQQYIMTFGIAYLVLRVIYGLCYLANWATLRSIIWTLSMLCPICLMLLVIKLS</sequence>
<keyword evidence="3 5" id="KW-1133">Transmembrane helix</keyword>
<comment type="caution">
    <text evidence="6">The sequence shown here is derived from an EMBL/GenBank/DDBJ whole genome shotgun (WGS) entry which is preliminary data.</text>
</comment>
<dbReference type="PANTHER" id="PTHR35371:SF1">
    <property type="entry name" value="BLR7753 PROTEIN"/>
    <property type="match status" value="1"/>
</dbReference>
<evidence type="ECO:0000256" key="3">
    <source>
        <dbReference type="ARBA" id="ARBA00022989"/>
    </source>
</evidence>
<keyword evidence="4 5" id="KW-0472">Membrane</keyword>
<dbReference type="SUPFAM" id="SSF161084">
    <property type="entry name" value="MAPEG domain-like"/>
    <property type="match status" value="1"/>
</dbReference>
<dbReference type="InterPro" id="IPR001129">
    <property type="entry name" value="Membr-assoc_MAPEG"/>
</dbReference>
<dbReference type="RefSeq" id="WP_078189470.1">
    <property type="nucleotide sequence ID" value="NZ_JAMCOU010000039.1"/>
</dbReference>
<accession>A0A1T1H555</accession>
<proteinExistence type="predicted"/>
<dbReference type="Gene3D" id="1.20.120.550">
    <property type="entry name" value="Membrane associated eicosanoid/glutathione metabolism-like domain"/>
    <property type="match status" value="1"/>
</dbReference>
<gene>
    <name evidence="6" type="ORF">B1202_04955</name>
</gene>
<evidence type="ECO:0000256" key="4">
    <source>
        <dbReference type="ARBA" id="ARBA00023136"/>
    </source>
</evidence>
<evidence type="ECO:0008006" key="8">
    <source>
        <dbReference type="Google" id="ProtNLM"/>
    </source>
</evidence>
<dbReference type="PANTHER" id="PTHR35371">
    <property type="entry name" value="INNER MEMBRANE PROTEIN"/>
    <property type="match status" value="1"/>
</dbReference>
<evidence type="ECO:0000256" key="5">
    <source>
        <dbReference type="SAM" id="Phobius"/>
    </source>
</evidence>
<dbReference type="AlphaFoldDB" id="A0A1T1H555"/>
<dbReference type="GO" id="GO:0016020">
    <property type="term" value="C:membrane"/>
    <property type="evidence" value="ECO:0007669"/>
    <property type="project" value="UniProtKB-SubCell"/>
</dbReference>
<protein>
    <recommendedName>
        <fullName evidence="8">MAPEG family protein</fullName>
    </recommendedName>
</protein>
<evidence type="ECO:0000256" key="2">
    <source>
        <dbReference type="ARBA" id="ARBA00022692"/>
    </source>
</evidence>
<dbReference type="EMBL" id="MVKX01000002">
    <property type="protein sequence ID" value="OOV84973.1"/>
    <property type="molecule type" value="Genomic_DNA"/>
</dbReference>
<evidence type="ECO:0000313" key="7">
    <source>
        <dbReference type="Proteomes" id="UP000191160"/>
    </source>
</evidence>